<organism evidence="1 2">
    <name type="scientific">Paenibacillus jilunlii</name>
    <dbReference type="NCBI Taxonomy" id="682956"/>
    <lineage>
        <taxon>Bacteria</taxon>
        <taxon>Bacillati</taxon>
        <taxon>Bacillota</taxon>
        <taxon>Bacilli</taxon>
        <taxon>Bacillales</taxon>
        <taxon>Paenibacillaceae</taxon>
        <taxon>Paenibacillus</taxon>
    </lineage>
</organism>
<dbReference type="CDD" id="cd00093">
    <property type="entry name" value="HTH_XRE"/>
    <property type="match status" value="1"/>
</dbReference>
<dbReference type="Gene3D" id="1.10.260.40">
    <property type="entry name" value="lambda repressor-like DNA-binding domains"/>
    <property type="match status" value="1"/>
</dbReference>
<accession>A0A1G9UDI7</accession>
<dbReference type="Proteomes" id="UP000182783">
    <property type="component" value="Unassembled WGS sequence"/>
</dbReference>
<gene>
    <name evidence="1" type="ORF">SAMN05216191_114120</name>
</gene>
<evidence type="ECO:0000313" key="2">
    <source>
        <dbReference type="Proteomes" id="UP000182783"/>
    </source>
</evidence>
<dbReference type="EMBL" id="FNGM01000014">
    <property type="protein sequence ID" value="SDM57952.1"/>
    <property type="molecule type" value="Genomic_DNA"/>
</dbReference>
<evidence type="ECO:0000313" key="1">
    <source>
        <dbReference type="EMBL" id="SDM57952.1"/>
    </source>
</evidence>
<dbReference type="InterPro" id="IPR010982">
    <property type="entry name" value="Lambda_DNA-bd_dom_sf"/>
</dbReference>
<dbReference type="InterPro" id="IPR001387">
    <property type="entry name" value="Cro/C1-type_HTH"/>
</dbReference>
<name>A0A1G9UDI7_9BACL</name>
<dbReference type="AlphaFoldDB" id="A0A1G9UDI7"/>
<sequence length="464" mass="54361">MESTATIRDQLADYLSEQSLSINQFADRCGINSGTLSRIVKGNQPIAMSHLELMTKGMGEVEDHFFSLYVDECFYYSAPTWRRLRPFMIRCAELGRMDCIERMVQILLDNLNNVPTLFEVAEGLFGQGQWQAAALLYKNVSASEKYQYSERLAVCQYRLFRIALGDDQSENLRAATLFEPYVPRLDEADQLDALKHLMNVYYSLQQWGKMEELAQELLRLAKIRYDLQYNSEGRFKEEKKPEKPLCLYILYAHLMRSIVYEECGDYNSALDLVPIYTDGSWIQEENEEVKRTLAQFQEWGRANTYLYRLLSGQLEVLPDYVDYISTRKGEIFTALFNVIKSANRYSWNVDHILERFSAYIPYRVHQTEFGEYSQQVIANQYASFLAELAEYYLHSQRKEGIYYILHSLKYSTKINNEAIVIRCVDLFERYRHIAAEAEKAQYKLLIREVQNLYGKKNHIAVSFM</sequence>
<dbReference type="GO" id="GO:0003677">
    <property type="term" value="F:DNA binding"/>
    <property type="evidence" value="ECO:0007669"/>
    <property type="project" value="InterPro"/>
</dbReference>
<protein>
    <recommendedName>
        <fullName evidence="3">HTH cro/C1-type domain-containing protein</fullName>
    </recommendedName>
</protein>
<dbReference type="SUPFAM" id="SSF47413">
    <property type="entry name" value="lambda repressor-like DNA-binding domains"/>
    <property type="match status" value="1"/>
</dbReference>
<dbReference type="RefSeq" id="WP_208810729.1">
    <property type="nucleotide sequence ID" value="NZ_CP048429.1"/>
</dbReference>
<reference evidence="1 2" key="1">
    <citation type="submission" date="2016-10" db="EMBL/GenBank/DDBJ databases">
        <authorList>
            <person name="de Groot N.N."/>
        </authorList>
    </citation>
    <scope>NUCLEOTIDE SEQUENCE [LARGE SCALE GENOMIC DNA]</scope>
    <source>
        <strain evidence="1 2">CGMCC 1.10239</strain>
    </source>
</reference>
<proteinExistence type="predicted"/>
<evidence type="ECO:0008006" key="3">
    <source>
        <dbReference type="Google" id="ProtNLM"/>
    </source>
</evidence>